<dbReference type="PANTHER" id="PTHR42648">
    <property type="entry name" value="TRANSPOSASE, PUTATIVE-RELATED"/>
    <property type="match status" value="1"/>
</dbReference>
<protein>
    <recommendedName>
        <fullName evidence="10">Retroviral polymerase SH3-like domain-containing protein</fullName>
    </recommendedName>
</protein>
<keyword evidence="12" id="KW-1185">Reference proteome</keyword>
<evidence type="ECO:0000256" key="5">
    <source>
        <dbReference type="ARBA" id="ARBA00022842"/>
    </source>
</evidence>
<keyword evidence="8" id="KW-0548">Nucleotidyltransferase</keyword>
<keyword evidence="8" id="KW-0808">Transferase</keyword>
<reference evidence="11 12" key="1">
    <citation type="submission" date="2023-02" db="EMBL/GenBank/DDBJ databases">
        <title>LHISI_Scaffold_Assembly.</title>
        <authorList>
            <person name="Stuart O.P."/>
            <person name="Cleave R."/>
            <person name="Magrath M.J.L."/>
            <person name="Mikheyev A.S."/>
        </authorList>
    </citation>
    <scope>NUCLEOTIDE SEQUENCE [LARGE SCALE GENOMIC DNA]</scope>
    <source>
        <strain evidence="11">Daus_M_001</strain>
        <tissue evidence="11">Leg muscle</tissue>
    </source>
</reference>
<keyword evidence="2" id="KW-0479">Metal-binding</keyword>
<evidence type="ECO:0000256" key="9">
    <source>
        <dbReference type="ARBA" id="ARBA00023172"/>
    </source>
</evidence>
<evidence type="ECO:0000256" key="2">
    <source>
        <dbReference type="ARBA" id="ARBA00022723"/>
    </source>
</evidence>
<feature type="domain" description="Retroviral polymerase SH3-like" evidence="10">
    <location>
        <begin position="46"/>
        <end position="83"/>
    </location>
</feature>
<dbReference type="EMBL" id="JARBHB010000005">
    <property type="protein sequence ID" value="KAJ8882977.1"/>
    <property type="molecule type" value="Genomic_DNA"/>
</dbReference>
<evidence type="ECO:0000256" key="6">
    <source>
        <dbReference type="ARBA" id="ARBA00022908"/>
    </source>
</evidence>
<dbReference type="Pfam" id="PF25597">
    <property type="entry name" value="SH3_retrovirus"/>
    <property type="match status" value="1"/>
</dbReference>
<keyword evidence="3" id="KW-0255">Endonuclease</keyword>
<evidence type="ECO:0000313" key="11">
    <source>
        <dbReference type="EMBL" id="KAJ8882977.1"/>
    </source>
</evidence>
<name>A0ABQ9HF76_9NEOP</name>
<accession>A0ABQ9HF76</accession>
<keyword evidence="7" id="KW-0695">RNA-directed DNA polymerase</keyword>
<keyword evidence="6" id="KW-0229">DNA integration</keyword>
<keyword evidence="8" id="KW-0239">DNA-directed DNA polymerase</keyword>
<comment type="caution">
    <text evidence="11">The sequence shown here is derived from an EMBL/GenBank/DDBJ whole genome shotgun (WGS) entry which is preliminary data.</text>
</comment>
<dbReference type="PANTHER" id="PTHR42648:SF11">
    <property type="entry name" value="TRANSPOSON TY4-P GAG-POL POLYPROTEIN"/>
    <property type="match status" value="1"/>
</dbReference>
<gene>
    <name evidence="11" type="ORF">PR048_014816</name>
</gene>
<evidence type="ECO:0000256" key="1">
    <source>
        <dbReference type="ARBA" id="ARBA00022722"/>
    </source>
</evidence>
<keyword evidence="9" id="KW-0233">DNA recombination</keyword>
<evidence type="ECO:0000259" key="10">
    <source>
        <dbReference type="Pfam" id="PF25597"/>
    </source>
</evidence>
<dbReference type="InterPro" id="IPR039537">
    <property type="entry name" value="Retrotran_Ty1/copia-like"/>
</dbReference>
<evidence type="ECO:0000256" key="7">
    <source>
        <dbReference type="ARBA" id="ARBA00022918"/>
    </source>
</evidence>
<evidence type="ECO:0000313" key="12">
    <source>
        <dbReference type="Proteomes" id="UP001159363"/>
    </source>
</evidence>
<sequence>MWAEAVNAVVYMINRTGTSSVKGKSPYTLWFNSEADIKHFHVFGSEMYTHVPKKRMKCDPKSVKGILVGYQENSKAFRVYIPEWKTNAVKARLVTKGFEQNNIFDLGKINAPVAKLATMRILLADANQLDLPIY</sequence>
<organism evidence="11 12">
    <name type="scientific">Dryococelus australis</name>
    <dbReference type="NCBI Taxonomy" id="614101"/>
    <lineage>
        <taxon>Eukaryota</taxon>
        <taxon>Metazoa</taxon>
        <taxon>Ecdysozoa</taxon>
        <taxon>Arthropoda</taxon>
        <taxon>Hexapoda</taxon>
        <taxon>Insecta</taxon>
        <taxon>Pterygota</taxon>
        <taxon>Neoptera</taxon>
        <taxon>Polyneoptera</taxon>
        <taxon>Phasmatodea</taxon>
        <taxon>Verophasmatodea</taxon>
        <taxon>Anareolatae</taxon>
        <taxon>Phasmatidae</taxon>
        <taxon>Eurycanthinae</taxon>
        <taxon>Dryococelus</taxon>
    </lineage>
</organism>
<keyword evidence="1" id="KW-0540">Nuclease</keyword>
<proteinExistence type="predicted"/>
<evidence type="ECO:0000256" key="4">
    <source>
        <dbReference type="ARBA" id="ARBA00022801"/>
    </source>
</evidence>
<dbReference type="InterPro" id="IPR057670">
    <property type="entry name" value="SH3_retrovirus"/>
</dbReference>
<evidence type="ECO:0000256" key="8">
    <source>
        <dbReference type="ARBA" id="ARBA00022932"/>
    </source>
</evidence>
<evidence type="ECO:0000256" key="3">
    <source>
        <dbReference type="ARBA" id="ARBA00022759"/>
    </source>
</evidence>
<keyword evidence="5" id="KW-0460">Magnesium</keyword>
<dbReference type="Proteomes" id="UP001159363">
    <property type="component" value="Chromosome 4"/>
</dbReference>
<keyword evidence="4" id="KW-0378">Hydrolase</keyword>